<dbReference type="PROSITE" id="PS50932">
    <property type="entry name" value="HTH_LACI_2"/>
    <property type="match status" value="1"/>
</dbReference>
<evidence type="ECO:0000256" key="1">
    <source>
        <dbReference type="ARBA" id="ARBA00023015"/>
    </source>
</evidence>
<feature type="domain" description="HTH lacI-type" evidence="4">
    <location>
        <begin position="5"/>
        <end position="59"/>
    </location>
</feature>
<organism evidence="5 6">
    <name type="scientific">Sphingomonas telluris</name>
    <dbReference type="NCBI Taxonomy" id="2907998"/>
    <lineage>
        <taxon>Bacteria</taxon>
        <taxon>Pseudomonadati</taxon>
        <taxon>Pseudomonadota</taxon>
        <taxon>Alphaproteobacteria</taxon>
        <taxon>Sphingomonadales</taxon>
        <taxon>Sphingomonadaceae</taxon>
        <taxon>Sphingomonas</taxon>
    </lineage>
</organism>
<evidence type="ECO:0000256" key="3">
    <source>
        <dbReference type="ARBA" id="ARBA00023163"/>
    </source>
</evidence>
<keyword evidence="3" id="KW-0804">Transcription</keyword>
<dbReference type="RefSeq" id="WP_241447989.1">
    <property type="nucleotide sequence ID" value="NZ_JAKZHW010000002.1"/>
</dbReference>
<dbReference type="Gene3D" id="1.10.260.40">
    <property type="entry name" value="lambda repressor-like DNA-binding domains"/>
    <property type="match status" value="1"/>
</dbReference>
<keyword evidence="6" id="KW-1185">Reference proteome</keyword>
<accession>A0ABS9VQ68</accession>
<sequence>MQRRPTSFDIAALAGVSQPTVSRALNNSPSVSAETRARVLAAAEQLNYKVDKNASGLRRNRSRTLAVLFEEAASDDGGLINPFYLSMLGAMVRKCADTGYDLLISFQQLSSDWHVDYADTHRADGIILLGYGDYLQYEAILRRLTERGTHFVWWGSAPGVPIGATVGSDNEQGGFDATEHLLQSGRRDIAFIGTAGPAYPECFDRWRGYCRALRAAGIEPDNRLCVDAEPSEQAGREGVEELIKRGVRFDAIFGASDVAAIGAMHALQKLGRLIPDEVAIVGFDDIPAASLSSPPLSTVRQDSRRAGEALVEAAVEAVEYGTIKSQLLPVKLVVRDSSQGA</sequence>
<evidence type="ECO:0000256" key="2">
    <source>
        <dbReference type="ARBA" id="ARBA00023125"/>
    </source>
</evidence>
<dbReference type="Gene3D" id="3.40.50.2300">
    <property type="match status" value="2"/>
</dbReference>
<protein>
    <submittedName>
        <fullName evidence="5">LacI family transcriptional regulator</fullName>
    </submittedName>
</protein>
<dbReference type="InterPro" id="IPR010982">
    <property type="entry name" value="Lambda_DNA-bd_dom_sf"/>
</dbReference>
<dbReference type="SUPFAM" id="SSF47413">
    <property type="entry name" value="lambda repressor-like DNA-binding domains"/>
    <property type="match status" value="1"/>
</dbReference>
<reference evidence="5 6" key="1">
    <citation type="submission" date="2022-03" db="EMBL/GenBank/DDBJ databases">
        <authorList>
            <person name="Jo J.-H."/>
            <person name="Im W.-T."/>
        </authorList>
    </citation>
    <scope>NUCLEOTIDE SEQUENCE [LARGE SCALE GENOMIC DNA]</scope>
    <source>
        <strain evidence="5 6">SM33</strain>
    </source>
</reference>
<evidence type="ECO:0000313" key="6">
    <source>
        <dbReference type="Proteomes" id="UP001203058"/>
    </source>
</evidence>
<dbReference type="Pfam" id="PF13377">
    <property type="entry name" value="Peripla_BP_3"/>
    <property type="match status" value="1"/>
</dbReference>
<comment type="caution">
    <text evidence="5">The sequence shown here is derived from an EMBL/GenBank/DDBJ whole genome shotgun (WGS) entry which is preliminary data.</text>
</comment>
<dbReference type="InterPro" id="IPR046335">
    <property type="entry name" value="LacI/GalR-like_sensor"/>
</dbReference>
<dbReference type="Proteomes" id="UP001203058">
    <property type="component" value="Unassembled WGS sequence"/>
</dbReference>
<dbReference type="PANTHER" id="PTHR30146:SF120">
    <property type="entry name" value="ALANINE RACEMASE"/>
    <property type="match status" value="1"/>
</dbReference>
<keyword evidence="1" id="KW-0805">Transcription regulation</keyword>
<dbReference type="PANTHER" id="PTHR30146">
    <property type="entry name" value="LACI-RELATED TRANSCRIPTIONAL REPRESSOR"/>
    <property type="match status" value="1"/>
</dbReference>
<gene>
    <name evidence="5" type="ORF">LZ016_13555</name>
</gene>
<dbReference type="SMART" id="SM00354">
    <property type="entry name" value="HTH_LACI"/>
    <property type="match status" value="1"/>
</dbReference>
<evidence type="ECO:0000313" key="5">
    <source>
        <dbReference type="EMBL" id="MCH8617120.1"/>
    </source>
</evidence>
<dbReference type="EMBL" id="JAKZHW010000002">
    <property type="protein sequence ID" value="MCH8617120.1"/>
    <property type="molecule type" value="Genomic_DNA"/>
</dbReference>
<dbReference type="Pfam" id="PF00356">
    <property type="entry name" value="LacI"/>
    <property type="match status" value="1"/>
</dbReference>
<evidence type="ECO:0000259" key="4">
    <source>
        <dbReference type="PROSITE" id="PS50932"/>
    </source>
</evidence>
<dbReference type="InterPro" id="IPR028082">
    <property type="entry name" value="Peripla_BP_I"/>
</dbReference>
<keyword evidence="2" id="KW-0238">DNA-binding</keyword>
<name>A0ABS9VQ68_9SPHN</name>
<dbReference type="CDD" id="cd01392">
    <property type="entry name" value="HTH_LacI"/>
    <property type="match status" value="1"/>
</dbReference>
<proteinExistence type="predicted"/>
<dbReference type="SUPFAM" id="SSF53822">
    <property type="entry name" value="Periplasmic binding protein-like I"/>
    <property type="match status" value="1"/>
</dbReference>
<dbReference type="InterPro" id="IPR000843">
    <property type="entry name" value="HTH_LacI"/>
</dbReference>